<organism evidence="13 14">
    <name type="scientific">Pigmentiphaga humi</name>
    <dbReference type="NCBI Taxonomy" id="2478468"/>
    <lineage>
        <taxon>Bacteria</taxon>
        <taxon>Pseudomonadati</taxon>
        <taxon>Pseudomonadota</taxon>
        <taxon>Betaproteobacteria</taxon>
        <taxon>Burkholderiales</taxon>
        <taxon>Alcaligenaceae</taxon>
        <taxon>Pigmentiphaga</taxon>
    </lineage>
</organism>
<feature type="domain" description="RNA polymerase sigma factor 54 DNA-binding" evidence="11">
    <location>
        <begin position="342"/>
        <end position="497"/>
    </location>
</feature>
<comment type="similarity">
    <text evidence="1 9">Belongs to the sigma-54 factor family.</text>
</comment>
<dbReference type="PANTHER" id="PTHR32248">
    <property type="entry name" value="RNA POLYMERASE SIGMA-54 FACTOR"/>
    <property type="match status" value="1"/>
</dbReference>
<evidence type="ECO:0000256" key="9">
    <source>
        <dbReference type="PIRNR" id="PIRNR000774"/>
    </source>
</evidence>
<evidence type="ECO:0000256" key="8">
    <source>
        <dbReference type="ARBA" id="ARBA00023163"/>
    </source>
</evidence>
<evidence type="ECO:0000313" key="13">
    <source>
        <dbReference type="EMBL" id="VCU69851.1"/>
    </source>
</evidence>
<evidence type="ECO:0000256" key="4">
    <source>
        <dbReference type="ARBA" id="ARBA00022695"/>
    </source>
</evidence>
<dbReference type="Pfam" id="PF04552">
    <property type="entry name" value="Sigma54_DBD"/>
    <property type="match status" value="1"/>
</dbReference>
<sequence>MAGNMPARTRQYQEKGVIQAVYDMRARQQLALTPRLRQSVKLLQMSALEFTQELQQAIASNPFLEEDEQESAAPHAEEAILPIARNAEPAGADEASASPAAAETAYDGSYESEPYSSYPSSGARDDDDDKPDIGQWRAGGEGLHEHLHRQLCGYRLETRDRLLAEILVEALDDDGYLRQDFDELAASIPLQPQPAAEEWQVALKLIQHMDAPGLGARSLSECLTLQLAAKPQETPGRELALALAGAHLDLLARRENAELRRRLGCDDAALGTACRLIRSLDPRPGLAHARAETDHIVPDVIVRKVRNQWVISTNPAVMPRARLHHAYANLFRRARCDNRAPLSQELQEARWLIRNVEQRFATIQRVAEAIVAHQRTFFDYGEIALKPLVLRKVAEELDLHESTVSRATNNKYMATPRGVFEFRHFFSRELATETGGRCSAAAVRALIRDMVEAENKRDPLSDVALARMLAEQGVVVARRTVTKYRDALKIGPAELRRAP</sequence>
<dbReference type="GO" id="GO:0001216">
    <property type="term" value="F:DNA-binding transcription activator activity"/>
    <property type="evidence" value="ECO:0007669"/>
    <property type="project" value="InterPro"/>
</dbReference>
<feature type="domain" description="RNA polymerase sigma factor 54 core-binding" evidence="12">
    <location>
        <begin position="136"/>
        <end position="327"/>
    </location>
</feature>
<dbReference type="PANTHER" id="PTHR32248:SF4">
    <property type="entry name" value="RNA POLYMERASE SIGMA-54 FACTOR"/>
    <property type="match status" value="1"/>
</dbReference>
<dbReference type="NCBIfam" id="NF009118">
    <property type="entry name" value="PRK12469.1"/>
    <property type="match status" value="1"/>
</dbReference>
<dbReference type="PRINTS" id="PR00045">
    <property type="entry name" value="SIGMA54FCT"/>
</dbReference>
<dbReference type="PROSITE" id="PS00718">
    <property type="entry name" value="SIGMA54_2"/>
    <property type="match status" value="1"/>
</dbReference>
<evidence type="ECO:0000256" key="3">
    <source>
        <dbReference type="ARBA" id="ARBA00022679"/>
    </source>
</evidence>
<dbReference type="Proteomes" id="UP000277294">
    <property type="component" value="Unassembled WGS sequence"/>
</dbReference>
<feature type="region of interest" description="Disordered" evidence="10">
    <location>
        <begin position="88"/>
        <end position="138"/>
    </location>
</feature>
<keyword evidence="6 9" id="KW-0731">Sigma factor</keyword>
<dbReference type="GO" id="GO:0006352">
    <property type="term" value="P:DNA-templated transcription initiation"/>
    <property type="evidence" value="ECO:0007669"/>
    <property type="project" value="InterPro"/>
</dbReference>
<name>A0A3P4B1U5_9BURK</name>
<evidence type="ECO:0000259" key="12">
    <source>
        <dbReference type="Pfam" id="PF04963"/>
    </source>
</evidence>
<evidence type="ECO:0000259" key="11">
    <source>
        <dbReference type="Pfam" id="PF04552"/>
    </source>
</evidence>
<dbReference type="PROSITE" id="PS50044">
    <property type="entry name" value="SIGMA54_3"/>
    <property type="match status" value="1"/>
</dbReference>
<accession>A0A3P4B1U5</accession>
<keyword evidence="5 9" id="KW-0805">Transcription regulation</keyword>
<evidence type="ECO:0000256" key="1">
    <source>
        <dbReference type="ARBA" id="ARBA00008798"/>
    </source>
</evidence>
<dbReference type="InterPro" id="IPR007634">
    <property type="entry name" value="RNA_pol_sigma_54_DNA-bd"/>
</dbReference>
<evidence type="ECO:0000256" key="2">
    <source>
        <dbReference type="ARBA" id="ARBA00022478"/>
    </source>
</evidence>
<keyword evidence="8 9" id="KW-0804">Transcription</keyword>
<keyword evidence="14" id="KW-1185">Reference proteome</keyword>
<comment type="function">
    <text evidence="9">Sigma factors are initiation factors that promote the attachment of RNA polymerase to specific initiation sites and are then released.</text>
</comment>
<keyword evidence="3 9" id="KW-0808">Transferase</keyword>
<protein>
    <recommendedName>
        <fullName evidence="9">RNA polymerase sigma-54 factor</fullName>
    </recommendedName>
</protein>
<gene>
    <name evidence="13" type="primary">rpoN_1</name>
    <name evidence="13" type="ORF">PIGHUM_01916</name>
</gene>
<proteinExistence type="inferred from homology"/>
<dbReference type="Pfam" id="PF00309">
    <property type="entry name" value="Sigma54_AID"/>
    <property type="match status" value="1"/>
</dbReference>
<keyword evidence="7 9" id="KW-0238">DNA-binding</keyword>
<dbReference type="Pfam" id="PF04963">
    <property type="entry name" value="Sigma54_CBD"/>
    <property type="match status" value="1"/>
</dbReference>
<dbReference type="GO" id="GO:0000428">
    <property type="term" value="C:DNA-directed RNA polymerase complex"/>
    <property type="evidence" value="ECO:0007669"/>
    <property type="project" value="UniProtKB-KW"/>
</dbReference>
<dbReference type="GO" id="GO:0016987">
    <property type="term" value="F:sigma factor activity"/>
    <property type="evidence" value="ECO:0007669"/>
    <property type="project" value="UniProtKB-KW"/>
</dbReference>
<keyword evidence="2 9" id="KW-0240">DNA-directed RNA polymerase</keyword>
<dbReference type="AlphaFoldDB" id="A0A3P4B1U5"/>
<dbReference type="Gene3D" id="1.10.10.1330">
    <property type="entry name" value="RNA polymerase sigma-54 factor, core-binding domain"/>
    <property type="match status" value="1"/>
</dbReference>
<dbReference type="PIRSF" id="PIRSF000774">
    <property type="entry name" value="RpoN"/>
    <property type="match status" value="1"/>
</dbReference>
<dbReference type="InterPro" id="IPR007046">
    <property type="entry name" value="RNA_pol_sigma_54_core-bd"/>
</dbReference>
<dbReference type="InterPro" id="IPR000394">
    <property type="entry name" value="RNA_pol_sigma_54"/>
</dbReference>
<dbReference type="InterPro" id="IPR038709">
    <property type="entry name" value="RpoN_core-bd_sf"/>
</dbReference>
<dbReference type="NCBIfam" id="NF004595">
    <property type="entry name" value="PRK05932.1-2"/>
    <property type="match status" value="1"/>
</dbReference>
<dbReference type="GO" id="GO:0003677">
    <property type="term" value="F:DNA binding"/>
    <property type="evidence" value="ECO:0007669"/>
    <property type="project" value="UniProtKB-KW"/>
</dbReference>
<evidence type="ECO:0000256" key="10">
    <source>
        <dbReference type="SAM" id="MobiDB-lite"/>
    </source>
</evidence>
<feature type="compositionally biased region" description="Low complexity" evidence="10">
    <location>
        <begin position="88"/>
        <end position="121"/>
    </location>
</feature>
<dbReference type="PROSITE" id="PS00717">
    <property type="entry name" value="SIGMA54_1"/>
    <property type="match status" value="1"/>
</dbReference>
<reference evidence="13 14" key="1">
    <citation type="submission" date="2018-10" db="EMBL/GenBank/DDBJ databases">
        <authorList>
            <person name="Criscuolo A."/>
        </authorList>
    </citation>
    <scope>NUCLEOTIDE SEQUENCE [LARGE SCALE GENOMIC DNA]</scope>
    <source>
        <strain evidence="13">DnA1</strain>
    </source>
</reference>
<dbReference type="NCBIfam" id="TIGR02395">
    <property type="entry name" value="rpoN_sigma"/>
    <property type="match status" value="1"/>
</dbReference>
<dbReference type="EMBL" id="UWPJ01000016">
    <property type="protein sequence ID" value="VCU69851.1"/>
    <property type="molecule type" value="Genomic_DNA"/>
</dbReference>
<dbReference type="Gene3D" id="1.10.10.60">
    <property type="entry name" value="Homeodomain-like"/>
    <property type="match status" value="1"/>
</dbReference>
<keyword evidence="4 9" id="KW-0548">Nucleotidyltransferase</keyword>
<evidence type="ECO:0000256" key="5">
    <source>
        <dbReference type="ARBA" id="ARBA00023015"/>
    </source>
</evidence>
<evidence type="ECO:0000313" key="14">
    <source>
        <dbReference type="Proteomes" id="UP000277294"/>
    </source>
</evidence>
<evidence type="ECO:0000256" key="6">
    <source>
        <dbReference type="ARBA" id="ARBA00023082"/>
    </source>
</evidence>
<dbReference type="GO" id="GO:0016779">
    <property type="term" value="F:nucleotidyltransferase activity"/>
    <property type="evidence" value="ECO:0007669"/>
    <property type="project" value="UniProtKB-KW"/>
</dbReference>
<evidence type="ECO:0000256" key="7">
    <source>
        <dbReference type="ARBA" id="ARBA00023125"/>
    </source>
</evidence>